<evidence type="ECO:0000259" key="3">
    <source>
        <dbReference type="Pfam" id="PF06439"/>
    </source>
</evidence>
<dbReference type="OrthoDB" id="114530at2"/>
<name>A0A372IL56_9BACT</name>
<proteinExistence type="predicted"/>
<evidence type="ECO:0000256" key="1">
    <source>
        <dbReference type="SAM" id="MobiDB-lite"/>
    </source>
</evidence>
<feature type="compositionally biased region" description="Low complexity" evidence="1">
    <location>
        <begin position="24"/>
        <end position="34"/>
    </location>
</feature>
<protein>
    <submittedName>
        <fullName evidence="4">DUF1080 domain-containing protein</fullName>
    </submittedName>
</protein>
<feature type="region of interest" description="Disordered" evidence="1">
    <location>
        <begin position="24"/>
        <end position="48"/>
    </location>
</feature>
<accession>A0A372IL56</accession>
<reference evidence="4 5" key="1">
    <citation type="submission" date="2018-08" db="EMBL/GenBank/DDBJ databases">
        <title>Acidipila sp. 4G-K13, an acidobacterium isolated from forest soil.</title>
        <authorList>
            <person name="Gao Z.-H."/>
            <person name="Qiu L.-H."/>
        </authorList>
    </citation>
    <scope>NUCLEOTIDE SEQUENCE [LARGE SCALE GENOMIC DNA]</scope>
    <source>
        <strain evidence="4 5">4G-K13</strain>
    </source>
</reference>
<gene>
    <name evidence="4" type="ORF">D0Y96_14330</name>
</gene>
<feature type="signal peptide" evidence="2">
    <location>
        <begin position="1"/>
        <end position="22"/>
    </location>
</feature>
<dbReference type="Proteomes" id="UP000264702">
    <property type="component" value="Unassembled WGS sequence"/>
</dbReference>
<dbReference type="EMBL" id="QVQT01000005">
    <property type="protein sequence ID" value="RFU15634.1"/>
    <property type="molecule type" value="Genomic_DNA"/>
</dbReference>
<keyword evidence="5" id="KW-1185">Reference proteome</keyword>
<comment type="caution">
    <text evidence="4">The sequence shown here is derived from an EMBL/GenBank/DDBJ whole genome shotgun (WGS) entry which is preliminary data.</text>
</comment>
<dbReference type="GO" id="GO:0016787">
    <property type="term" value="F:hydrolase activity"/>
    <property type="evidence" value="ECO:0007669"/>
    <property type="project" value="InterPro"/>
</dbReference>
<keyword evidence="2" id="KW-0732">Signal</keyword>
<dbReference type="Pfam" id="PF06439">
    <property type="entry name" value="3keto-disac_hyd"/>
    <property type="match status" value="1"/>
</dbReference>
<organism evidence="4 5">
    <name type="scientific">Paracidobacterium acidisoli</name>
    <dbReference type="NCBI Taxonomy" id="2303751"/>
    <lineage>
        <taxon>Bacteria</taxon>
        <taxon>Pseudomonadati</taxon>
        <taxon>Acidobacteriota</taxon>
        <taxon>Terriglobia</taxon>
        <taxon>Terriglobales</taxon>
        <taxon>Acidobacteriaceae</taxon>
        <taxon>Paracidobacterium</taxon>
    </lineage>
</organism>
<dbReference type="AlphaFoldDB" id="A0A372IL56"/>
<dbReference type="InterPro" id="IPR010496">
    <property type="entry name" value="AL/BT2_dom"/>
</dbReference>
<evidence type="ECO:0000256" key="2">
    <source>
        <dbReference type="SAM" id="SignalP"/>
    </source>
</evidence>
<evidence type="ECO:0000313" key="4">
    <source>
        <dbReference type="EMBL" id="RFU15634.1"/>
    </source>
</evidence>
<dbReference type="Gene3D" id="2.60.120.560">
    <property type="entry name" value="Exo-inulinase, domain 1"/>
    <property type="match status" value="1"/>
</dbReference>
<feature type="domain" description="3-keto-alpha-glucoside-1,2-lyase/3-keto-2-hydroxy-glucal hydratase" evidence="3">
    <location>
        <begin position="55"/>
        <end position="275"/>
    </location>
</feature>
<sequence>MKKSALFAVVIALSLAALPLPAQNSTADSASSAKPPQPPSRFREPDPLDFDNHSGYEQIFDGVDLKGWDGDPSYWRVEDGAIVGESTKDHPVTNTYISYHGYRGKDFDLKLEIKVENGGGSGIQYRSQTGLPWIRLRPGQPAPNLDWMMTGPQADFWYPVAPRNAEWTGQFYSENTPLGIVAWRGEVVESEAGKSPRLVGNIADRTPLGGYVRVNGWNQYHIIARGGTMLHILNGQLMAVLIDDDPKSSNNQPGLVGIELESTPSKVSVRNIWLKKISQKQ</sequence>
<dbReference type="RefSeq" id="WP_117301187.1">
    <property type="nucleotide sequence ID" value="NZ_QVQT02000005.1"/>
</dbReference>
<feature type="chain" id="PRO_5016596364" evidence="2">
    <location>
        <begin position="23"/>
        <end position="281"/>
    </location>
</feature>
<evidence type="ECO:0000313" key="5">
    <source>
        <dbReference type="Proteomes" id="UP000264702"/>
    </source>
</evidence>